<protein>
    <recommendedName>
        <fullName evidence="3">DinB-like domain-containing protein</fullName>
    </recommendedName>
</protein>
<evidence type="ECO:0008006" key="3">
    <source>
        <dbReference type="Google" id="ProtNLM"/>
    </source>
</evidence>
<keyword evidence="2" id="KW-1185">Reference proteome</keyword>
<name>A0ABQ6FN18_9CHLR</name>
<proteinExistence type="predicted"/>
<evidence type="ECO:0000313" key="1">
    <source>
        <dbReference type="EMBL" id="GLV55644.1"/>
    </source>
</evidence>
<dbReference type="EMBL" id="BSRI01000001">
    <property type="protein sequence ID" value="GLV55644.1"/>
    <property type="molecule type" value="Genomic_DNA"/>
</dbReference>
<organism evidence="1 2">
    <name type="scientific">Dictyobacter halimunensis</name>
    <dbReference type="NCBI Taxonomy" id="3026934"/>
    <lineage>
        <taxon>Bacteria</taxon>
        <taxon>Bacillati</taxon>
        <taxon>Chloroflexota</taxon>
        <taxon>Ktedonobacteria</taxon>
        <taxon>Ktedonobacterales</taxon>
        <taxon>Dictyobacteraceae</taxon>
        <taxon>Dictyobacter</taxon>
    </lineage>
</organism>
<gene>
    <name evidence="1" type="ORF">KDH_24880</name>
</gene>
<dbReference type="Proteomes" id="UP001344906">
    <property type="component" value="Unassembled WGS sequence"/>
</dbReference>
<comment type="caution">
    <text evidence="1">The sequence shown here is derived from an EMBL/GenBank/DDBJ whole genome shotgun (WGS) entry which is preliminary data.</text>
</comment>
<dbReference type="RefSeq" id="WP_338250167.1">
    <property type="nucleotide sequence ID" value="NZ_BSRI01000001.1"/>
</dbReference>
<reference evidence="1 2" key="1">
    <citation type="submission" date="2023-02" db="EMBL/GenBank/DDBJ databases">
        <title>Dictyobacter halimunensis sp. nov., a new member of the class Ktedonobacteria from forest soil in a geothermal area.</title>
        <authorList>
            <person name="Rachmania M.K."/>
            <person name="Ningsih F."/>
            <person name="Sakai Y."/>
            <person name="Yabe S."/>
            <person name="Yokota A."/>
            <person name="Sjamsuridzal W."/>
        </authorList>
    </citation>
    <scope>NUCLEOTIDE SEQUENCE [LARGE SCALE GENOMIC DNA]</scope>
    <source>
        <strain evidence="1 2">S3.2.2.5</strain>
    </source>
</reference>
<sequence length="70" mass="8054">MQVFNVALFRAFHAYILDITSYIPNAGERAIKEGDEHGPTQTFHQIVYLITGHTDEHLEEIRAIRHAHGR</sequence>
<accession>A0ABQ6FN18</accession>
<evidence type="ECO:0000313" key="2">
    <source>
        <dbReference type="Proteomes" id="UP001344906"/>
    </source>
</evidence>